<dbReference type="EMBL" id="CP102845">
    <property type="protein sequence ID" value="UVF18071.1"/>
    <property type="molecule type" value="Genomic_DNA"/>
</dbReference>
<keyword evidence="2" id="KW-1185">Reference proteome</keyword>
<gene>
    <name evidence="1" type="ORF">HPT29_016295</name>
</gene>
<evidence type="ECO:0000313" key="1">
    <source>
        <dbReference type="EMBL" id="UVF18071.1"/>
    </source>
</evidence>
<dbReference type="RefSeq" id="WP_173945328.1">
    <property type="nucleotide sequence ID" value="NZ_CP102845.1"/>
</dbReference>
<protein>
    <submittedName>
        <fullName evidence="1">Uncharacterized protein</fullName>
    </submittedName>
</protein>
<name>A0ABY5RLI0_9HYPH</name>
<proteinExistence type="predicted"/>
<dbReference type="Proteomes" id="UP001017257">
    <property type="component" value="Chromosome"/>
</dbReference>
<accession>A0ABY5RLI0</accession>
<organism evidence="1 2">
    <name type="scientific">Microvirga terrae</name>
    <dbReference type="NCBI Taxonomy" id="2740529"/>
    <lineage>
        <taxon>Bacteria</taxon>
        <taxon>Pseudomonadati</taxon>
        <taxon>Pseudomonadota</taxon>
        <taxon>Alphaproteobacteria</taxon>
        <taxon>Hyphomicrobiales</taxon>
        <taxon>Methylobacteriaceae</taxon>
        <taxon>Microvirga</taxon>
    </lineage>
</organism>
<evidence type="ECO:0000313" key="2">
    <source>
        <dbReference type="Proteomes" id="UP001017257"/>
    </source>
</evidence>
<sequence>MAMLWAKKAIGPADWGPTQDQFEELFVKLGGPKQMMLAAAADPASGQSILLMSLPNTTFLGFFSGFECVTEDALPAEAALLVGHSDELLKHFRYPARRPVP</sequence>
<reference evidence="1" key="1">
    <citation type="submission" date="2022-08" db="EMBL/GenBank/DDBJ databases">
        <title>Microvirga terrae sp. nov., isolated from soil.</title>
        <authorList>
            <person name="Kim K.H."/>
            <person name="Seo Y.L."/>
            <person name="Kim J.M."/>
            <person name="Lee J.K."/>
            <person name="Han D.M."/>
            <person name="Jeon C.O."/>
        </authorList>
    </citation>
    <scope>NUCLEOTIDE SEQUENCE</scope>
    <source>
        <strain evidence="1">R24</strain>
    </source>
</reference>